<dbReference type="eggNOG" id="COG4977">
    <property type="taxonomic scope" value="Bacteria"/>
</dbReference>
<keyword evidence="2" id="KW-0238">DNA-binding</keyword>
<keyword evidence="3" id="KW-0804">Transcription</keyword>
<evidence type="ECO:0000313" key="5">
    <source>
        <dbReference type="EMBL" id="EOQ38569.1"/>
    </source>
</evidence>
<dbReference type="InterPro" id="IPR018062">
    <property type="entry name" value="HTH_AraC-typ_CS"/>
</dbReference>
<gene>
    <name evidence="5" type="ORF">HMPREF1526_01609</name>
</gene>
<dbReference type="SUPFAM" id="SSF46689">
    <property type="entry name" value="Homeodomain-like"/>
    <property type="match status" value="2"/>
</dbReference>
<dbReference type="OrthoDB" id="324626at2"/>
<dbReference type="Pfam" id="PF12833">
    <property type="entry name" value="HTH_18"/>
    <property type="match status" value="1"/>
</dbReference>
<sequence length="145" mass="16452">MVFACRNEQLPGEVRLSHKLNGLLTALLDDSPAPEEQDEARSPVAIAAKFIREHYPEPISLADVAQCVHMSQYHFSRLFKRECGYSPHEYIILVRINRAKHLLKTTDLPVKIIAQNVGYQNVTTFTNAFSNRVGLSPSAFRRYPV</sequence>
<dbReference type="HOGENOM" id="CLU_000445_81_5_9"/>
<dbReference type="PROSITE" id="PS01124">
    <property type="entry name" value="HTH_ARAC_FAMILY_2"/>
    <property type="match status" value="1"/>
</dbReference>
<dbReference type="SMART" id="SM00342">
    <property type="entry name" value="HTH_ARAC"/>
    <property type="match status" value="1"/>
</dbReference>
<dbReference type="AlphaFoldDB" id="R8W1I9"/>
<evidence type="ECO:0000256" key="3">
    <source>
        <dbReference type="ARBA" id="ARBA00023163"/>
    </source>
</evidence>
<proteinExistence type="predicted"/>
<keyword evidence="1" id="KW-0805">Transcription regulation</keyword>
<dbReference type="InterPro" id="IPR009057">
    <property type="entry name" value="Homeodomain-like_sf"/>
</dbReference>
<comment type="caution">
    <text evidence="5">The sequence shown here is derived from an EMBL/GenBank/DDBJ whole genome shotgun (WGS) entry which is preliminary data.</text>
</comment>
<dbReference type="GO" id="GO:0003700">
    <property type="term" value="F:DNA-binding transcription factor activity"/>
    <property type="evidence" value="ECO:0007669"/>
    <property type="project" value="InterPro"/>
</dbReference>
<dbReference type="EMBL" id="AQOB01000004">
    <property type="protein sequence ID" value="EOQ38569.1"/>
    <property type="molecule type" value="Genomic_DNA"/>
</dbReference>
<dbReference type="PATRIC" id="fig|1203606.4.peg.1572"/>
<dbReference type="PROSITE" id="PS00041">
    <property type="entry name" value="HTH_ARAC_FAMILY_1"/>
    <property type="match status" value="1"/>
</dbReference>
<accession>R8W1I9</accession>
<dbReference type="Gene3D" id="1.10.10.60">
    <property type="entry name" value="Homeodomain-like"/>
    <property type="match status" value="2"/>
</dbReference>
<name>R8W1I9_9FIRM</name>
<reference evidence="5 6" key="1">
    <citation type="submission" date="2013-01" db="EMBL/GenBank/DDBJ databases">
        <title>The Genome Sequence of Butyricicoccus pullicaecorum 1.2.</title>
        <authorList>
            <consortium name="The Broad Institute Genome Sequencing Platform"/>
            <person name="Earl A."/>
            <person name="Ward D."/>
            <person name="Feldgarden M."/>
            <person name="Gevers D."/>
            <person name="Van Immerseel F."/>
            <person name="Eeckhaut V."/>
            <person name="Walker B."/>
            <person name="Young S.K."/>
            <person name="Zeng Q."/>
            <person name="Gargeya S."/>
            <person name="Fitzgerald M."/>
            <person name="Haas B."/>
            <person name="Abouelleil A."/>
            <person name="Alvarado L."/>
            <person name="Arachchi H.M."/>
            <person name="Berlin A.M."/>
            <person name="Chapman S.B."/>
            <person name="Dewar J."/>
            <person name="Goldberg J."/>
            <person name="Griggs A."/>
            <person name="Gujja S."/>
            <person name="Hansen M."/>
            <person name="Howarth C."/>
            <person name="Imamovic A."/>
            <person name="Larimer J."/>
            <person name="McCowan C."/>
            <person name="Murphy C."/>
            <person name="Neiman D."/>
            <person name="Pearson M."/>
            <person name="Priest M."/>
            <person name="Roberts A."/>
            <person name="Saif S."/>
            <person name="Shea T."/>
            <person name="Sisk P."/>
            <person name="Sykes S."/>
            <person name="Wortman J."/>
            <person name="Nusbaum C."/>
            <person name="Birren B."/>
        </authorList>
    </citation>
    <scope>NUCLEOTIDE SEQUENCE [LARGE SCALE GENOMIC DNA]</scope>
    <source>
        <strain evidence="5 6">1.2</strain>
    </source>
</reference>
<dbReference type="PANTHER" id="PTHR43280:SF2">
    <property type="entry name" value="HTH-TYPE TRANSCRIPTIONAL REGULATOR EXSA"/>
    <property type="match status" value="1"/>
</dbReference>
<dbReference type="PANTHER" id="PTHR43280">
    <property type="entry name" value="ARAC-FAMILY TRANSCRIPTIONAL REGULATOR"/>
    <property type="match status" value="1"/>
</dbReference>
<feature type="domain" description="HTH araC/xylS-type" evidence="4">
    <location>
        <begin position="45"/>
        <end position="143"/>
    </location>
</feature>
<evidence type="ECO:0000256" key="1">
    <source>
        <dbReference type="ARBA" id="ARBA00023015"/>
    </source>
</evidence>
<organism evidence="5 6">
    <name type="scientific">Butyricicoccus pullicaecorum 1.2</name>
    <dbReference type="NCBI Taxonomy" id="1203606"/>
    <lineage>
        <taxon>Bacteria</taxon>
        <taxon>Bacillati</taxon>
        <taxon>Bacillota</taxon>
        <taxon>Clostridia</taxon>
        <taxon>Eubacteriales</taxon>
        <taxon>Butyricicoccaceae</taxon>
        <taxon>Butyricicoccus</taxon>
    </lineage>
</organism>
<protein>
    <recommendedName>
        <fullName evidence="4">HTH araC/xylS-type domain-containing protein</fullName>
    </recommendedName>
</protein>
<dbReference type="InterPro" id="IPR018060">
    <property type="entry name" value="HTH_AraC"/>
</dbReference>
<keyword evidence="6" id="KW-1185">Reference proteome</keyword>
<evidence type="ECO:0000313" key="6">
    <source>
        <dbReference type="Proteomes" id="UP000013981"/>
    </source>
</evidence>
<dbReference type="Proteomes" id="UP000013981">
    <property type="component" value="Unassembled WGS sequence"/>
</dbReference>
<evidence type="ECO:0000259" key="4">
    <source>
        <dbReference type="PROSITE" id="PS01124"/>
    </source>
</evidence>
<evidence type="ECO:0000256" key="2">
    <source>
        <dbReference type="ARBA" id="ARBA00023125"/>
    </source>
</evidence>
<dbReference type="GO" id="GO:0043565">
    <property type="term" value="F:sequence-specific DNA binding"/>
    <property type="evidence" value="ECO:0007669"/>
    <property type="project" value="InterPro"/>
</dbReference>